<comment type="caution">
    <text evidence="7">The sequence shown here is derived from an EMBL/GenBank/DDBJ whole genome shotgun (WGS) entry which is preliminary data.</text>
</comment>
<name>A0A2P6PH98_ROSCH</name>
<dbReference type="AlphaFoldDB" id="A0A2P6PH98"/>
<gene>
    <name evidence="7" type="ORF">RchiOBHm_Chr7g0237711</name>
</gene>
<keyword evidence="8" id="KW-1185">Reference proteome</keyword>
<keyword evidence="5" id="KW-0472">Membrane</keyword>
<dbReference type="OrthoDB" id="1151826at2759"/>
<evidence type="ECO:0000256" key="5">
    <source>
        <dbReference type="SAM" id="Phobius"/>
    </source>
</evidence>
<feature type="transmembrane region" description="Helical" evidence="5">
    <location>
        <begin position="27"/>
        <end position="47"/>
    </location>
</feature>
<keyword evidence="3 7" id="KW-0808">Transferase</keyword>
<reference evidence="7 8" key="1">
    <citation type="journal article" date="2018" name="Nat. Genet.">
        <title>The Rosa genome provides new insights in the design of modern roses.</title>
        <authorList>
            <person name="Bendahmane M."/>
        </authorList>
    </citation>
    <scope>NUCLEOTIDE SEQUENCE [LARGE SCALE GENOMIC DNA]</scope>
    <source>
        <strain evidence="8">cv. Old Blush</strain>
    </source>
</reference>
<evidence type="ECO:0000256" key="2">
    <source>
        <dbReference type="ARBA" id="ARBA00022676"/>
    </source>
</evidence>
<dbReference type="PANTHER" id="PTHR20961">
    <property type="entry name" value="GLYCOSYLTRANSFERASE"/>
    <property type="match status" value="1"/>
</dbReference>
<dbReference type="InterPro" id="IPR049625">
    <property type="entry name" value="Glyco_transf_61_cat"/>
</dbReference>
<evidence type="ECO:0000256" key="3">
    <source>
        <dbReference type="ARBA" id="ARBA00022679"/>
    </source>
</evidence>
<dbReference type="OMA" id="HNETHFA"/>
<sequence>MLDPEQIMGVKSSARPLHKPKSLSPSITLLLIGLFLLSLILILFHGFSSLSISSASWDFQKWRSELGANNNDARDDLNSKLRDSVTFLPLKDLRFTKTAMEGNTWFMSSFNDTCEENESQFLYFPSQASKGRLLCIKGHDQKDGTKNSYALAWPQSLPNSTTVLKGLTFVSDTYYDYVNLWHGLSAMVPFVGWSMKNRCLKPTRWVLFHWGELRDKMGLWLQNLMEANLGKVLIEEMGKGEGPYCFEKAVVMRHNVGKMGKEKKRQVSDLLRCRARVFCGINPSGRGKEVGVSGEPIIRLTLLMRRGSRSFKDPTAVITIFARECALVDGCLLEVVQSEDQSFCDQVRVMTNTDILASPHGAQLTNMLFMDRNSSIMEFFPKGWLELAGIGQYAHHWMADQSGMKHRGAWWDPNAEEECPDPKQQLECFNFYKDGKVGHNETYFAGWARTVLNQVRISKQQAMQSSQRYSNVCQC</sequence>
<evidence type="ECO:0000259" key="6">
    <source>
        <dbReference type="Pfam" id="PF04577"/>
    </source>
</evidence>
<protein>
    <submittedName>
        <fullName evidence="7">Putative glycosyltransferase 61</fullName>
    </submittedName>
</protein>
<dbReference type="Pfam" id="PF04577">
    <property type="entry name" value="Glyco_transf_61"/>
    <property type="match status" value="1"/>
</dbReference>
<evidence type="ECO:0000256" key="1">
    <source>
        <dbReference type="ARBA" id="ARBA00004323"/>
    </source>
</evidence>
<proteinExistence type="predicted"/>
<feature type="domain" description="Glycosyltransferase 61 catalytic" evidence="6">
    <location>
        <begin position="298"/>
        <end position="376"/>
    </location>
</feature>
<dbReference type="PANTHER" id="PTHR20961:SF35">
    <property type="entry name" value="GLYCOSYLTRANSFERASE FAMILY 61 PROTEIN"/>
    <property type="match status" value="1"/>
</dbReference>
<dbReference type="GO" id="GO:0000139">
    <property type="term" value="C:Golgi membrane"/>
    <property type="evidence" value="ECO:0007669"/>
    <property type="project" value="UniProtKB-SubCell"/>
</dbReference>
<dbReference type="GO" id="GO:0016763">
    <property type="term" value="F:pentosyltransferase activity"/>
    <property type="evidence" value="ECO:0007669"/>
    <property type="project" value="UniProtKB-ARBA"/>
</dbReference>
<evidence type="ECO:0000313" key="7">
    <source>
        <dbReference type="EMBL" id="PRQ21304.1"/>
    </source>
</evidence>
<keyword evidence="4" id="KW-0325">Glycoprotein</keyword>
<dbReference type="Gramene" id="PRQ21304">
    <property type="protein sequence ID" value="PRQ21304"/>
    <property type="gene ID" value="RchiOBHm_Chr7g0237711"/>
</dbReference>
<accession>A0A2P6PH98</accession>
<keyword evidence="5" id="KW-0812">Transmembrane</keyword>
<dbReference type="EMBL" id="PDCK01000045">
    <property type="protein sequence ID" value="PRQ21304.1"/>
    <property type="molecule type" value="Genomic_DNA"/>
</dbReference>
<keyword evidence="5" id="KW-1133">Transmembrane helix</keyword>
<keyword evidence="2" id="KW-0328">Glycosyltransferase</keyword>
<dbReference type="STRING" id="74649.A0A2P6PH98"/>
<evidence type="ECO:0000256" key="4">
    <source>
        <dbReference type="ARBA" id="ARBA00023180"/>
    </source>
</evidence>
<organism evidence="7 8">
    <name type="scientific">Rosa chinensis</name>
    <name type="common">China rose</name>
    <dbReference type="NCBI Taxonomy" id="74649"/>
    <lineage>
        <taxon>Eukaryota</taxon>
        <taxon>Viridiplantae</taxon>
        <taxon>Streptophyta</taxon>
        <taxon>Embryophyta</taxon>
        <taxon>Tracheophyta</taxon>
        <taxon>Spermatophyta</taxon>
        <taxon>Magnoliopsida</taxon>
        <taxon>eudicotyledons</taxon>
        <taxon>Gunneridae</taxon>
        <taxon>Pentapetalae</taxon>
        <taxon>rosids</taxon>
        <taxon>fabids</taxon>
        <taxon>Rosales</taxon>
        <taxon>Rosaceae</taxon>
        <taxon>Rosoideae</taxon>
        <taxon>Rosoideae incertae sedis</taxon>
        <taxon>Rosa</taxon>
    </lineage>
</organism>
<evidence type="ECO:0000313" key="8">
    <source>
        <dbReference type="Proteomes" id="UP000238479"/>
    </source>
</evidence>
<dbReference type="InterPro" id="IPR007657">
    <property type="entry name" value="Glycosyltransferase_61"/>
</dbReference>
<dbReference type="Proteomes" id="UP000238479">
    <property type="component" value="Chromosome 7"/>
</dbReference>
<comment type="subcellular location">
    <subcellularLocation>
        <location evidence="1">Golgi apparatus membrane</location>
        <topology evidence="1">Single-pass type II membrane protein</topology>
    </subcellularLocation>
</comment>